<evidence type="ECO:0000313" key="2">
    <source>
        <dbReference type="EMBL" id="MBB6452633.1"/>
    </source>
</evidence>
<proteinExistence type="predicted"/>
<feature type="region of interest" description="Disordered" evidence="1">
    <location>
        <begin position="1"/>
        <end position="28"/>
    </location>
</feature>
<protein>
    <submittedName>
        <fullName evidence="2">Uncharacterized protein</fullName>
    </submittedName>
</protein>
<dbReference type="Proteomes" id="UP000581688">
    <property type="component" value="Unassembled WGS sequence"/>
</dbReference>
<accession>A0A841Q239</accession>
<feature type="compositionally biased region" description="Basic and acidic residues" evidence="1">
    <location>
        <begin position="1"/>
        <end position="20"/>
    </location>
</feature>
<dbReference type="AlphaFoldDB" id="A0A841Q239"/>
<dbReference type="EMBL" id="JACHGH010000003">
    <property type="protein sequence ID" value="MBB6452633.1"/>
    <property type="molecule type" value="Genomic_DNA"/>
</dbReference>
<evidence type="ECO:0000256" key="1">
    <source>
        <dbReference type="SAM" id="MobiDB-lite"/>
    </source>
</evidence>
<gene>
    <name evidence="2" type="ORF">HNQ94_001079</name>
</gene>
<sequence>MGSKEAKGKGNLPKWKETHSPKAGSDIEEMQDCHIGNYMEGYSFV</sequence>
<keyword evidence="3" id="KW-1185">Reference proteome</keyword>
<reference evidence="2 3" key="1">
    <citation type="submission" date="2020-08" db="EMBL/GenBank/DDBJ databases">
        <title>Genomic Encyclopedia of Type Strains, Phase IV (KMG-IV): sequencing the most valuable type-strain genomes for metagenomic binning, comparative biology and taxonomic classification.</title>
        <authorList>
            <person name="Goeker M."/>
        </authorList>
    </citation>
    <scope>NUCLEOTIDE SEQUENCE [LARGE SCALE GENOMIC DNA]</scope>
    <source>
        <strain evidence="2 3">DSM 19612</strain>
    </source>
</reference>
<organism evidence="2 3">
    <name type="scientific">Salirhabdus euzebyi</name>
    <dbReference type="NCBI Taxonomy" id="394506"/>
    <lineage>
        <taxon>Bacteria</taxon>
        <taxon>Bacillati</taxon>
        <taxon>Bacillota</taxon>
        <taxon>Bacilli</taxon>
        <taxon>Bacillales</taxon>
        <taxon>Bacillaceae</taxon>
        <taxon>Salirhabdus</taxon>
    </lineage>
</organism>
<comment type="caution">
    <text evidence="2">The sequence shown here is derived from an EMBL/GenBank/DDBJ whole genome shotgun (WGS) entry which is preliminary data.</text>
</comment>
<evidence type="ECO:0000313" key="3">
    <source>
        <dbReference type="Proteomes" id="UP000581688"/>
    </source>
</evidence>
<name>A0A841Q239_9BACI</name>